<organism evidence="1">
    <name type="scientific">Pseudomonas aeruginosa</name>
    <dbReference type="NCBI Taxonomy" id="287"/>
    <lineage>
        <taxon>Bacteria</taxon>
        <taxon>Pseudomonadati</taxon>
        <taxon>Pseudomonadota</taxon>
        <taxon>Gammaproteobacteria</taxon>
        <taxon>Pseudomonadales</taxon>
        <taxon>Pseudomonadaceae</taxon>
        <taxon>Pseudomonas</taxon>
    </lineage>
</organism>
<geneLocation type="plasmid" evidence="1">
    <name>pSE5369-VIM</name>
</geneLocation>
<protein>
    <submittedName>
        <fullName evidence="1">Uncharacterized protein</fullName>
    </submittedName>
</protein>
<sequence length="84" mass="9294">MGLVFCYLARNLALMTDQSHSEFMARYFADMKEESRKQLAAAADLIARFTVMAESKGVSSALSRSSTSKPPELSLRRKALLGSF</sequence>
<evidence type="ECO:0000313" key="1">
    <source>
        <dbReference type="EMBL" id="QLG05167.1"/>
    </source>
</evidence>
<reference evidence="1" key="1">
    <citation type="submission" date="2019-12" db="EMBL/GenBank/DDBJ databases">
        <title>Compelete sequence of pSE5369-VIM.</title>
        <authorList>
            <person name="Zhou D."/>
        </authorList>
    </citation>
    <scope>NUCLEOTIDE SEQUENCE</scope>
    <source>
        <strain evidence="1">SE5369</strain>
        <plasmid evidence="1">pSE5369-VIM</plasmid>
    </source>
</reference>
<dbReference type="AlphaFoldDB" id="A0A7S6C860"/>
<proteinExistence type="predicted"/>
<keyword evidence="1" id="KW-0614">Plasmid</keyword>
<name>A0A7S6C860_PSEAI</name>
<accession>A0A7S6C860</accession>
<dbReference type="EMBL" id="MN894888">
    <property type="protein sequence ID" value="QLG05167.1"/>
    <property type="molecule type" value="Genomic_DNA"/>
</dbReference>